<gene>
    <name evidence="1" type="ORF">HPB47_027539</name>
</gene>
<keyword evidence="2" id="KW-1185">Reference proteome</keyword>
<proteinExistence type="predicted"/>
<accession>A0AC60PXB8</accession>
<dbReference type="Proteomes" id="UP000805193">
    <property type="component" value="Unassembled WGS sequence"/>
</dbReference>
<sequence>MKPVISFYARLLQSHPVKTQIVTAGTIMLTGDLIAQKLIERRKGTDFHRAVGFFFLGLCYYGPFLVAWYAALDRWLVRGSGTSATVKKVILDQLLCSPVYLLGFMGLKGVFQGHEWSQIKGDVKTRYANVLATSYVIWPAAMAINFRYVPLQYRVVFSGSVALVWGTCLSYKLNAATPAV</sequence>
<reference evidence="1 2" key="1">
    <citation type="journal article" date="2020" name="Cell">
        <title>Large-Scale Comparative Analyses of Tick Genomes Elucidate Their Genetic Diversity and Vector Capacities.</title>
        <authorList>
            <consortium name="Tick Genome and Microbiome Consortium (TIGMIC)"/>
            <person name="Jia N."/>
            <person name="Wang J."/>
            <person name="Shi W."/>
            <person name="Du L."/>
            <person name="Sun Y."/>
            <person name="Zhan W."/>
            <person name="Jiang J.F."/>
            <person name="Wang Q."/>
            <person name="Zhang B."/>
            <person name="Ji P."/>
            <person name="Bell-Sakyi L."/>
            <person name="Cui X.M."/>
            <person name="Yuan T.T."/>
            <person name="Jiang B.G."/>
            <person name="Yang W.F."/>
            <person name="Lam T.T."/>
            <person name="Chang Q.C."/>
            <person name="Ding S.J."/>
            <person name="Wang X.J."/>
            <person name="Zhu J.G."/>
            <person name="Ruan X.D."/>
            <person name="Zhao L."/>
            <person name="Wei J.T."/>
            <person name="Ye R.Z."/>
            <person name="Que T.C."/>
            <person name="Du C.H."/>
            <person name="Zhou Y.H."/>
            <person name="Cheng J.X."/>
            <person name="Dai P.F."/>
            <person name="Guo W.B."/>
            <person name="Han X.H."/>
            <person name="Huang E.J."/>
            <person name="Li L.F."/>
            <person name="Wei W."/>
            <person name="Gao Y.C."/>
            <person name="Liu J.Z."/>
            <person name="Shao H.Z."/>
            <person name="Wang X."/>
            <person name="Wang C.C."/>
            <person name="Yang T.C."/>
            <person name="Huo Q.B."/>
            <person name="Li W."/>
            <person name="Chen H.Y."/>
            <person name="Chen S.E."/>
            <person name="Zhou L.G."/>
            <person name="Ni X.B."/>
            <person name="Tian J.H."/>
            <person name="Sheng Y."/>
            <person name="Liu T."/>
            <person name="Pan Y.S."/>
            <person name="Xia L.Y."/>
            <person name="Li J."/>
            <person name="Zhao F."/>
            <person name="Cao W.C."/>
        </authorList>
    </citation>
    <scope>NUCLEOTIDE SEQUENCE [LARGE SCALE GENOMIC DNA]</scope>
    <source>
        <strain evidence="1">Iper-2018</strain>
    </source>
</reference>
<evidence type="ECO:0000313" key="1">
    <source>
        <dbReference type="EMBL" id="KAG0425284.1"/>
    </source>
</evidence>
<comment type="caution">
    <text evidence="1">The sequence shown here is derived from an EMBL/GenBank/DDBJ whole genome shotgun (WGS) entry which is preliminary data.</text>
</comment>
<protein>
    <submittedName>
        <fullName evidence="1">Uncharacterized protein</fullName>
    </submittedName>
</protein>
<organism evidence="1 2">
    <name type="scientific">Ixodes persulcatus</name>
    <name type="common">Taiga tick</name>
    <dbReference type="NCBI Taxonomy" id="34615"/>
    <lineage>
        <taxon>Eukaryota</taxon>
        <taxon>Metazoa</taxon>
        <taxon>Ecdysozoa</taxon>
        <taxon>Arthropoda</taxon>
        <taxon>Chelicerata</taxon>
        <taxon>Arachnida</taxon>
        <taxon>Acari</taxon>
        <taxon>Parasitiformes</taxon>
        <taxon>Ixodida</taxon>
        <taxon>Ixodoidea</taxon>
        <taxon>Ixodidae</taxon>
        <taxon>Ixodinae</taxon>
        <taxon>Ixodes</taxon>
    </lineage>
</organism>
<dbReference type="EMBL" id="JABSTQ010009865">
    <property type="protein sequence ID" value="KAG0425284.1"/>
    <property type="molecule type" value="Genomic_DNA"/>
</dbReference>
<evidence type="ECO:0000313" key="2">
    <source>
        <dbReference type="Proteomes" id="UP000805193"/>
    </source>
</evidence>
<name>A0AC60PXB8_IXOPE</name>